<feature type="repeat" description="ANK" evidence="3">
    <location>
        <begin position="504"/>
        <end position="536"/>
    </location>
</feature>
<sequence>MGANSSDPNKNKEVAEILAREIQMYKTGQIPTTSVRFQLFVMCATQLTAFRRFYQELSVQQIIDYFRTVQLFDSSEVSSIIPEIIEKANNDNEADSILRPILQVIVCPYKKSRRDDVSYLSPCCCKELYKDIIKKNYKTSWGKYSPGDLFDFKSPQMSEMRRSQESHIYKPQFRHSGDTCFVIFANPLEKIYNHPMNPDERPLNFEKTPSKPLNWEKNIHVASSKGNVKSLQYDIYLLPLLRDLQDETGNTPTHLAARNGENDALNALRSMNADFNIYNNNGNLPIHIVKTNACLDVLISGGCYLGEPNKNGQTIIETQSNPFNKEILEGLFNRGVNIFIPNQRGMYWMQYVINHNYFPAKKNQYVEFQKFVRKILGKCQNPCYQSNVCLQQILARNVDSSERDDAEYLRNAVINRDMNQILTHLGIGARPDTKSDSGTTNLMMASERGDVELVQILANNFCDPNQTNKNGENSFWIAAWNHHYDIATILKNTYYANPDILSNSGQTIMHIAYSQNIKELFYFLLDTGASPNVPNSGHESVQYIAYLKRDDQIAELIQDKYNGDINSKGKEGNTLGHLCIIQHDNPRLDYILGRGLNIEVKNDLGYSLFMCAIVSVDDLDLCQKLLDKGANINTQDVKGETPFYYTCKDEKFCRKEFDFLLNNNCDFNIQDNARDFPISRLINKDQKEEVLILLNKKANIIDQDSPTEPICVAIMNHSQYWLDTLIEHGANAKNRKYAVIENYINRDFFNFETLKKMRPLNSAIGAPIQAAIKRNLIDVAHFLWDDASEQDKVAISHSRDGEQRIPLSTSINANDQYLVEKLIRNGYDLTTPDNLKRTPYMYACISNNQNWMYNIEQLISLNELNAIDSQGNSALTFVANNGQQQIADHLFIKGVSVTGINRDGRGIIKRYVWLIDQYNDILRRAEENKNKARRLVSIANDHLDKCKRRIDELDRSIRDTKSRQDQEAQAGRNPRQYDGQLRSMQDEINRERGRFDHLQRMKGMADEHYRQFSHNYSEINSASRETILYHLDHLGHISKYFEPPIRF</sequence>
<dbReference type="PROSITE" id="PS50297">
    <property type="entry name" value="ANK_REP_REGION"/>
    <property type="match status" value="2"/>
</dbReference>
<feature type="repeat" description="ANK" evidence="3">
    <location>
        <begin position="248"/>
        <end position="280"/>
    </location>
</feature>
<protein>
    <recommendedName>
        <fullName evidence="7">Ankyrin repeat protein</fullName>
    </recommendedName>
</protein>
<keyword evidence="6" id="KW-1185">Reference proteome</keyword>
<keyword evidence="1" id="KW-0677">Repeat</keyword>
<evidence type="ECO:0000256" key="3">
    <source>
        <dbReference type="PROSITE-ProRule" id="PRU00023"/>
    </source>
</evidence>
<evidence type="ECO:0008006" key="7">
    <source>
        <dbReference type="Google" id="ProtNLM"/>
    </source>
</evidence>
<dbReference type="InterPro" id="IPR002110">
    <property type="entry name" value="Ankyrin_rpt"/>
</dbReference>
<dbReference type="PANTHER" id="PTHR24198:SF165">
    <property type="entry name" value="ANKYRIN REPEAT-CONTAINING PROTEIN-RELATED"/>
    <property type="match status" value="1"/>
</dbReference>
<reference evidence="5 6" key="1">
    <citation type="submission" date="2024-04" db="EMBL/GenBank/DDBJ databases">
        <title>Tritrichomonas musculus Genome.</title>
        <authorList>
            <person name="Alves-Ferreira E."/>
            <person name="Grigg M."/>
            <person name="Lorenzi H."/>
            <person name="Galac M."/>
        </authorList>
    </citation>
    <scope>NUCLEOTIDE SEQUENCE [LARGE SCALE GENOMIC DNA]</scope>
    <source>
        <strain evidence="5 6">EAF2021</strain>
    </source>
</reference>
<dbReference type="Proteomes" id="UP001470230">
    <property type="component" value="Unassembled WGS sequence"/>
</dbReference>
<dbReference type="InterPro" id="IPR036770">
    <property type="entry name" value="Ankyrin_rpt-contain_sf"/>
</dbReference>
<name>A0ABR2KKW3_9EUKA</name>
<feature type="region of interest" description="Disordered" evidence="4">
    <location>
        <begin position="955"/>
        <end position="981"/>
    </location>
</feature>
<comment type="caution">
    <text evidence="5">The sequence shown here is derived from an EMBL/GenBank/DDBJ whole genome shotgun (WGS) entry which is preliminary data.</text>
</comment>
<feature type="compositionally biased region" description="Basic and acidic residues" evidence="4">
    <location>
        <begin position="955"/>
        <end position="966"/>
    </location>
</feature>
<dbReference type="Pfam" id="PF12796">
    <property type="entry name" value="Ank_2"/>
    <property type="match status" value="2"/>
</dbReference>
<evidence type="ECO:0000313" key="5">
    <source>
        <dbReference type="EMBL" id="KAK8891780.1"/>
    </source>
</evidence>
<dbReference type="EMBL" id="JAPFFF010000004">
    <property type="protein sequence ID" value="KAK8891780.1"/>
    <property type="molecule type" value="Genomic_DNA"/>
</dbReference>
<dbReference type="Gene3D" id="1.25.40.20">
    <property type="entry name" value="Ankyrin repeat-containing domain"/>
    <property type="match status" value="4"/>
</dbReference>
<evidence type="ECO:0000256" key="4">
    <source>
        <dbReference type="SAM" id="MobiDB-lite"/>
    </source>
</evidence>
<feature type="repeat" description="ANK" evidence="3">
    <location>
        <begin position="437"/>
        <end position="469"/>
    </location>
</feature>
<dbReference type="SUPFAM" id="SSF48403">
    <property type="entry name" value="Ankyrin repeat"/>
    <property type="match status" value="3"/>
</dbReference>
<organism evidence="5 6">
    <name type="scientific">Tritrichomonas musculus</name>
    <dbReference type="NCBI Taxonomy" id="1915356"/>
    <lineage>
        <taxon>Eukaryota</taxon>
        <taxon>Metamonada</taxon>
        <taxon>Parabasalia</taxon>
        <taxon>Tritrichomonadida</taxon>
        <taxon>Tritrichomonadidae</taxon>
        <taxon>Tritrichomonas</taxon>
    </lineage>
</organism>
<evidence type="ECO:0000256" key="2">
    <source>
        <dbReference type="ARBA" id="ARBA00023043"/>
    </source>
</evidence>
<keyword evidence="2 3" id="KW-0040">ANK repeat</keyword>
<dbReference type="SMART" id="SM00248">
    <property type="entry name" value="ANK"/>
    <property type="match status" value="10"/>
</dbReference>
<gene>
    <name evidence="5" type="ORF">M9Y10_029000</name>
</gene>
<evidence type="ECO:0000256" key="1">
    <source>
        <dbReference type="ARBA" id="ARBA00022737"/>
    </source>
</evidence>
<dbReference type="Pfam" id="PF00023">
    <property type="entry name" value="Ank"/>
    <property type="match status" value="1"/>
</dbReference>
<accession>A0ABR2KKW3</accession>
<dbReference type="PANTHER" id="PTHR24198">
    <property type="entry name" value="ANKYRIN REPEAT AND PROTEIN KINASE DOMAIN-CONTAINING PROTEIN"/>
    <property type="match status" value="1"/>
</dbReference>
<evidence type="ECO:0000313" key="6">
    <source>
        <dbReference type="Proteomes" id="UP001470230"/>
    </source>
</evidence>
<proteinExistence type="predicted"/>
<dbReference type="PROSITE" id="PS50088">
    <property type="entry name" value="ANK_REPEAT"/>
    <property type="match status" value="3"/>
</dbReference>